<evidence type="ECO:0000259" key="1">
    <source>
        <dbReference type="Pfam" id="PF01590"/>
    </source>
</evidence>
<dbReference type="EMBL" id="VIKR01000005">
    <property type="protein sequence ID" value="TQV72081.1"/>
    <property type="molecule type" value="Genomic_DNA"/>
</dbReference>
<evidence type="ECO:0000313" key="2">
    <source>
        <dbReference type="EMBL" id="TQV72081.1"/>
    </source>
</evidence>
<organism evidence="2 3">
    <name type="scientific">Aliikangiella marina</name>
    <dbReference type="NCBI Taxonomy" id="1712262"/>
    <lineage>
        <taxon>Bacteria</taxon>
        <taxon>Pseudomonadati</taxon>
        <taxon>Pseudomonadota</taxon>
        <taxon>Gammaproteobacteria</taxon>
        <taxon>Oceanospirillales</taxon>
        <taxon>Pleioneaceae</taxon>
        <taxon>Aliikangiella</taxon>
    </lineage>
</organism>
<evidence type="ECO:0000313" key="3">
    <source>
        <dbReference type="Proteomes" id="UP000317839"/>
    </source>
</evidence>
<dbReference type="Proteomes" id="UP000317839">
    <property type="component" value="Unassembled WGS sequence"/>
</dbReference>
<keyword evidence="3" id="KW-1185">Reference proteome</keyword>
<dbReference type="AlphaFoldDB" id="A0A545T4D2"/>
<name>A0A545T4D2_9GAMM</name>
<dbReference type="OrthoDB" id="73375at2"/>
<dbReference type="SUPFAM" id="SSF55781">
    <property type="entry name" value="GAF domain-like"/>
    <property type="match status" value="1"/>
</dbReference>
<proteinExistence type="predicted"/>
<dbReference type="InterPro" id="IPR003018">
    <property type="entry name" value="GAF"/>
</dbReference>
<dbReference type="InterPro" id="IPR029016">
    <property type="entry name" value="GAF-like_dom_sf"/>
</dbReference>
<dbReference type="RefSeq" id="WP_142943409.1">
    <property type="nucleotide sequence ID" value="NZ_VIKR01000005.1"/>
</dbReference>
<protein>
    <submittedName>
        <fullName evidence="2">GAF domain-containing protein</fullName>
    </submittedName>
</protein>
<gene>
    <name evidence="2" type="ORF">FLL45_17825</name>
</gene>
<accession>A0A545T4D2</accession>
<sequence>MSEINISQQVIRRLNQINQARAQGFDYQLIELLKLGLQRFNLDIGILSRIEDKLYTVVNCVTPEGVEMKPGDTFDFDITYCEITCGADKPVALEHVGNDDKYGTHPAYSSFGLESYIGIPIRVEGELYGTLNFSSAMPYPRKFSDFDIDALVLMASWLEGELLRQRLEKKLDQLTKELAHSN</sequence>
<comment type="caution">
    <text evidence="2">The sequence shown here is derived from an EMBL/GenBank/DDBJ whole genome shotgun (WGS) entry which is preliminary data.</text>
</comment>
<dbReference type="Pfam" id="PF01590">
    <property type="entry name" value="GAF"/>
    <property type="match status" value="1"/>
</dbReference>
<feature type="domain" description="GAF" evidence="1">
    <location>
        <begin position="62"/>
        <end position="160"/>
    </location>
</feature>
<reference evidence="2 3" key="1">
    <citation type="submission" date="2019-06" db="EMBL/GenBank/DDBJ databases">
        <title>Draft genome of Aliikangiella marina GYP-15.</title>
        <authorList>
            <person name="Wang G."/>
        </authorList>
    </citation>
    <scope>NUCLEOTIDE SEQUENCE [LARGE SCALE GENOMIC DNA]</scope>
    <source>
        <strain evidence="2 3">GYP-15</strain>
    </source>
</reference>
<dbReference type="Gene3D" id="3.30.450.40">
    <property type="match status" value="1"/>
</dbReference>